<evidence type="ECO:0000313" key="6">
    <source>
        <dbReference type="EMBL" id="RUS84930.1"/>
    </source>
</evidence>
<feature type="transmembrane region" description="Helical" evidence="5">
    <location>
        <begin position="207"/>
        <end position="229"/>
    </location>
</feature>
<dbReference type="Pfam" id="PF00083">
    <property type="entry name" value="Sugar_tr"/>
    <property type="match status" value="1"/>
</dbReference>
<comment type="subcellular location">
    <subcellularLocation>
        <location evidence="1">Membrane</location>
        <topology evidence="1">Multi-pass membrane protein</topology>
    </subcellularLocation>
</comment>
<dbReference type="EMBL" id="RQTK01000188">
    <property type="protein sequence ID" value="RUS84930.1"/>
    <property type="molecule type" value="Genomic_DNA"/>
</dbReference>
<feature type="transmembrane region" description="Helical" evidence="5">
    <location>
        <begin position="148"/>
        <end position="170"/>
    </location>
</feature>
<feature type="transmembrane region" description="Helical" evidence="5">
    <location>
        <begin position="182"/>
        <end position="201"/>
    </location>
</feature>
<protein>
    <recommendedName>
        <fullName evidence="8">Major facilitator superfamily (MFS) profile domain-containing protein</fullName>
    </recommendedName>
</protein>
<dbReference type="GO" id="GO:0022857">
    <property type="term" value="F:transmembrane transporter activity"/>
    <property type="evidence" value="ECO:0007669"/>
    <property type="project" value="InterPro"/>
</dbReference>
<evidence type="ECO:0000313" key="7">
    <source>
        <dbReference type="Proteomes" id="UP000271974"/>
    </source>
</evidence>
<dbReference type="SUPFAM" id="SSF103473">
    <property type="entry name" value="MFS general substrate transporter"/>
    <property type="match status" value="1"/>
</dbReference>
<dbReference type="PANTHER" id="PTHR24064">
    <property type="entry name" value="SOLUTE CARRIER FAMILY 22 MEMBER"/>
    <property type="match status" value="1"/>
</dbReference>
<sequence>MKGKMKQAAAQTHRICKANKIPFPQEVWSSMKKSKGAQSQETRQHNYNVTHLFRTMLLMKITLISMFLWITIASTYYGLTFKVTSLKGNPYFNFFISGLLEFTMAALCLPIMNRFGRKKPLVVGFIFCSAMCLTSGFVNSYTTGYDKLVTAFGLVGKCAGSCIFIVFFVYTTELYPTVIRNVGLGLGMFWARLGGVMAPQINEWTSVLFGFDVIYLFGTLSLIGGLIVLPLPETHQKRLPDTIEEEVTIPAEACALTDKAEEEDAIGTLLGRKSSSENV</sequence>
<dbReference type="Proteomes" id="UP000271974">
    <property type="component" value="Unassembled WGS sequence"/>
</dbReference>
<keyword evidence="7" id="KW-1185">Reference proteome</keyword>
<organism evidence="6 7">
    <name type="scientific">Elysia chlorotica</name>
    <name type="common">Eastern emerald elysia</name>
    <name type="synonym">Sea slug</name>
    <dbReference type="NCBI Taxonomy" id="188477"/>
    <lineage>
        <taxon>Eukaryota</taxon>
        <taxon>Metazoa</taxon>
        <taxon>Spiralia</taxon>
        <taxon>Lophotrochozoa</taxon>
        <taxon>Mollusca</taxon>
        <taxon>Gastropoda</taxon>
        <taxon>Heterobranchia</taxon>
        <taxon>Euthyneura</taxon>
        <taxon>Panpulmonata</taxon>
        <taxon>Sacoglossa</taxon>
        <taxon>Placobranchoidea</taxon>
        <taxon>Plakobranchidae</taxon>
        <taxon>Elysia</taxon>
    </lineage>
</organism>
<evidence type="ECO:0000256" key="5">
    <source>
        <dbReference type="SAM" id="Phobius"/>
    </source>
</evidence>
<name>A0A433TTP2_ELYCH</name>
<reference evidence="6 7" key="1">
    <citation type="submission" date="2019-01" db="EMBL/GenBank/DDBJ databases">
        <title>A draft genome assembly of the solar-powered sea slug Elysia chlorotica.</title>
        <authorList>
            <person name="Cai H."/>
            <person name="Li Q."/>
            <person name="Fang X."/>
            <person name="Li J."/>
            <person name="Curtis N.E."/>
            <person name="Altenburger A."/>
            <person name="Shibata T."/>
            <person name="Feng M."/>
            <person name="Maeda T."/>
            <person name="Schwartz J.A."/>
            <person name="Shigenobu S."/>
            <person name="Lundholm N."/>
            <person name="Nishiyama T."/>
            <person name="Yang H."/>
            <person name="Hasebe M."/>
            <person name="Li S."/>
            <person name="Pierce S.K."/>
            <person name="Wang J."/>
        </authorList>
    </citation>
    <scope>NUCLEOTIDE SEQUENCE [LARGE SCALE GENOMIC DNA]</scope>
    <source>
        <strain evidence="6">EC2010</strain>
        <tissue evidence="6">Whole organism of an adult</tissue>
    </source>
</reference>
<feature type="transmembrane region" description="Helical" evidence="5">
    <location>
        <begin position="57"/>
        <end position="79"/>
    </location>
</feature>
<dbReference type="InterPro" id="IPR005828">
    <property type="entry name" value="MFS_sugar_transport-like"/>
</dbReference>
<feature type="transmembrane region" description="Helical" evidence="5">
    <location>
        <begin position="121"/>
        <end position="142"/>
    </location>
</feature>
<dbReference type="Gene3D" id="1.20.1250.20">
    <property type="entry name" value="MFS general substrate transporter like domains"/>
    <property type="match status" value="1"/>
</dbReference>
<dbReference type="GO" id="GO:0016020">
    <property type="term" value="C:membrane"/>
    <property type="evidence" value="ECO:0007669"/>
    <property type="project" value="UniProtKB-SubCell"/>
</dbReference>
<keyword evidence="4 5" id="KW-0472">Membrane</keyword>
<gene>
    <name evidence="6" type="ORF">EGW08_007292</name>
</gene>
<evidence type="ECO:0000256" key="1">
    <source>
        <dbReference type="ARBA" id="ARBA00004141"/>
    </source>
</evidence>
<proteinExistence type="predicted"/>
<dbReference type="OrthoDB" id="2261376at2759"/>
<dbReference type="AlphaFoldDB" id="A0A433TTP2"/>
<keyword evidence="3 5" id="KW-1133">Transmembrane helix</keyword>
<feature type="transmembrane region" description="Helical" evidence="5">
    <location>
        <begin position="91"/>
        <end position="109"/>
    </location>
</feature>
<dbReference type="InterPro" id="IPR036259">
    <property type="entry name" value="MFS_trans_sf"/>
</dbReference>
<accession>A0A433TTP2</accession>
<evidence type="ECO:0000256" key="2">
    <source>
        <dbReference type="ARBA" id="ARBA00022692"/>
    </source>
</evidence>
<evidence type="ECO:0000256" key="3">
    <source>
        <dbReference type="ARBA" id="ARBA00022989"/>
    </source>
</evidence>
<comment type="caution">
    <text evidence="6">The sequence shown here is derived from an EMBL/GenBank/DDBJ whole genome shotgun (WGS) entry which is preliminary data.</text>
</comment>
<keyword evidence="2 5" id="KW-0812">Transmembrane</keyword>
<evidence type="ECO:0008006" key="8">
    <source>
        <dbReference type="Google" id="ProtNLM"/>
    </source>
</evidence>
<dbReference type="STRING" id="188477.A0A433TTP2"/>
<evidence type="ECO:0000256" key="4">
    <source>
        <dbReference type="ARBA" id="ARBA00023136"/>
    </source>
</evidence>